<proteinExistence type="inferred from homology"/>
<dbReference type="SUPFAM" id="SSF75138">
    <property type="entry name" value="HprK N-terminal domain-like"/>
    <property type="match status" value="1"/>
</dbReference>
<gene>
    <name evidence="14" type="primary">hprK</name>
    <name evidence="17" type="ORF">AAT16_02695</name>
    <name evidence="18" type="ORF">SAMN05216235_1985</name>
</gene>
<dbReference type="OrthoDB" id="9778803at2"/>
<evidence type="ECO:0000256" key="9">
    <source>
        <dbReference type="ARBA" id="ARBA00022840"/>
    </source>
</evidence>
<dbReference type="InterPro" id="IPR028979">
    <property type="entry name" value="Ser_kin/Pase_Hpr-like_N_sf"/>
</dbReference>
<evidence type="ECO:0000259" key="16">
    <source>
        <dbReference type="Pfam" id="PF07475"/>
    </source>
</evidence>
<feature type="binding site" evidence="14">
    <location>
        <begin position="152"/>
        <end position="159"/>
    </location>
    <ligand>
        <name>ATP</name>
        <dbReference type="ChEBI" id="CHEBI:30616"/>
    </ligand>
</feature>
<dbReference type="Pfam" id="PF07475">
    <property type="entry name" value="Hpr_kinase_C"/>
    <property type="match status" value="1"/>
</dbReference>
<evidence type="ECO:0000256" key="2">
    <source>
        <dbReference type="ARBA" id="ARBA00001946"/>
    </source>
</evidence>
<evidence type="ECO:0000256" key="10">
    <source>
        <dbReference type="ARBA" id="ARBA00022842"/>
    </source>
</evidence>
<evidence type="ECO:0000256" key="8">
    <source>
        <dbReference type="ARBA" id="ARBA00022777"/>
    </source>
</evidence>
<reference evidence="19" key="2">
    <citation type="submission" date="2015-04" db="EMBL/GenBank/DDBJ databases">
        <title>Complete genome sequence of Salinicoccus halodurans strain H3B36, isolated from the Qaidam basin of China.</title>
        <authorList>
            <person name="Ma Y."/>
            <person name="Jiang K."/>
            <person name="Xue Y."/>
        </authorList>
    </citation>
    <scope>NUCLEOTIDE SEQUENCE [LARGE SCALE GENOMIC DNA]</scope>
    <source>
        <strain evidence="19">H3B36</strain>
    </source>
</reference>
<keyword evidence="5 14" id="KW-0808">Transferase</keyword>
<evidence type="ECO:0000256" key="4">
    <source>
        <dbReference type="ARBA" id="ARBA00022527"/>
    </source>
</evidence>
<feature type="region of interest" description="Important for the catalytic mechanism of both phosphorylation and dephosphorylation" evidence="14">
    <location>
        <begin position="200"/>
        <end position="209"/>
    </location>
</feature>
<dbReference type="GO" id="GO:0004712">
    <property type="term" value="F:protein serine/threonine/tyrosine kinase activity"/>
    <property type="evidence" value="ECO:0007669"/>
    <property type="project" value="UniProtKB-UniRule"/>
</dbReference>
<dbReference type="InterPro" id="IPR011104">
    <property type="entry name" value="Hpr_kin/Pase_C"/>
</dbReference>
<comment type="subunit">
    <text evidence="14">Homohexamer.</text>
</comment>
<evidence type="ECO:0000313" key="20">
    <source>
        <dbReference type="Proteomes" id="UP000183090"/>
    </source>
</evidence>
<evidence type="ECO:0000256" key="3">
    <source>
        <dbReference type="ARBA" id="ARBA00006883"/>
    </source>
</evidence>
<dbReference type="GO" id="GO:0004674">
    <property type="term" value="F:protein serine/threonine kinase activity"/>
    <property type="evidence" value="ECO:0007669"/>
    <property type="project" value="UniProtKB-KW"/>
</dbReference>
<evidence type="ECO:0000256" key="12">
    <source>
        <dbReference type="ARBA" id="ARBA00023277"/>
    </source>
</evidence>
<feature type="region of interest" description="Important for the catalytic mechanism of dephosphorylation" evidence="14">
    <location>
        <begin position="263"/>
        <end position="268"/>
    </location>
</feature>
<dbReference type="GO" id="GO:0000287">
    <property type="term" value="F:magnesium ion binding"/>
    <property type="evidence" value="ECO:0007669"/>
    <property type="project" value="UniProtKB-UniRule"/>
</dbReference>
<dbReference type="Proteomes" id="UP000183090">
    <property type="component" value="Unassembled WGS sequence"/>
</dbReference>
<dbReference type="GO" id="GO:0005524">
    <property type="term" value="F:ATP binding"/>
    <property type="evidence" value="ECO:0007669"/>
    <property type="project" value="UniProtKB-UniRule"/>
</dbReference>
<comment type="similarity">
    <text evidence="3 14">Belongs to the HPrK/P family.</text>
</comment>
<keyword evidence="8 14" id="KW-0418">Kinase</keyword>
<feature type="active site" evidence="14">
    <location>
        <position position="158"/>
    </location>
</feature>
<reference evidence="18 20" key="3">
    <citation type="submission" date="2016-10" db="EMBL/GenBank/DDBJ databases">
        <authorList>
            <person name="Varghese N."/>
            <person name="Submissions S."/>
        </authorList>
    </citation>
    <scope>NUCLEOTIDE SEQUENCE [LARGE SCALE GENOMIC DNA]</scope>
    <source>
        <strain evidence="18 20">CGMCC 1.6501</strain>
    </source>
</reference>
<keyword evidence="12 14" id="KW-0119">Carbohydrate metabolism</keyword>
<keyword evidence="4 14" id="KW-0723">Serine/threonine-protein kinase</keyword>
<dbReference type="GO" id="GO:0006109">
    <property type="term" value="P:regulation of carbohydrate metabolic process"/>
    <property type="evidence" value="ECO:0007669"/>
    <property type="project" value="UniProtKB-UniRule"/>
</dbReference>
<keyword evidence="10 14" id="KW-0460">Magnesium</keyword>
<dbReference type="AlphaFoldDB" id="A0A0F7HJH7"/>
<reference evidence="17 19" key="1">
    <citation type="journal article" date="2015" name="Int. J. Syst. Evol. Microbiol.">
        <title>Complete genome sequence of Salinicoccus halodurans H3B36, isolated from the Qaidam Basin in China.</title>
        <authorList>
            <person name="Jiang K."/>
            <person name="Xue Y."/>
            <person name="Ma Y."/>
        </authorList>
    </citation>
    <scope>NUCLEOTIDE SEQUENCE [LARGE SCALE GENOMIC DNA]</scope>
    <source>
        <strain evidence="17 19">H3B36</strain>
    </source>
</reference>
<dbReference type="RefSeq" id="WP_046789415.1">
    <property type="nucleotide sequence ID" value="NZ_CP011366.1"/>
</dbReference>
<comment type="function">
    <text evidence="14">Catalyzes the ATP- as well as the pyrophosphate-dependent phosphorylation of a specific serine residue in HPr, a phosphocarrier protein of the phosphoenolpyruvate-dependent sugar phosphotransferase system (PTS). HprK/P also catalyzes the pyrophosphate-producing, inorganic phosphate-dependent dephosphorylation (phosphorolysis) of seryl-phosphorylated HPr (P-Ser-HPr). The two antagonistic activities of HprK/P are regulated by several intracellular metabolites, which change their concentration in response to the absence or presence of rapidly metabolisable carbon sources (glucose, fructose, etc.) in the growth medium. Therefore, by controlling the phosphorylation state of HPr, HPrK/P is a sensor enzyme that plays a major role in the regulation of carbon metabolism and sugar transport: it mediates carbon catabolite repression (CCR), and regulates PTS-catalyzed carbohydrate uptake and inducer exclusion.</text>
</comment>
<evidence type="ECO:0000259" key="15">
    <source>
        <dbReference type="Pfam" id="PF02603"/>
    </source>
</evidence>
<keyword evidence="9 14" id="KW-0067">ATP-binding</keyword>
<accession>A0A0F7HJH7</accession>
<dbReference type="InterPro" id="IPR027417">
    <property type="entry name" value="P-loop_NTPase"/>
</dbReference>
<evidence type="ECO:0000256" key="6">
    <source>
        <dbReference type="ARBA" id="ARBA00022723"/>
    </source>
</evidence>
<evidence type="ECO:0000313" key="18">
    <source>
        <dbReference type="EMBL" id="SFK83779.1"/>
    </source>
</evidence>
<comment type="catalytic activity">
    <reaction evidence="1 14">
        <text>[HPr protein]-L-serine + ATP = [HPr protein]-O-phospho-L-serine + ADP + H(+)</text>
        <dbReference type="Rhea" id="RHEA:46600"/>
        <dbReference type="Rhea" id="RHEA-COMP:11602"/>
        <dbReference type="Rhea" id="RHEA-COMP:11603"/>
        <dbReference type="ChEBI" id="CHEBI:15378"/>
        <dbReference type="ChEBI" id="CHEBI:29999"/>
        <dbReference type="ChEBI" id="CHEBI:30616"/>
        <dbReference type="ChEBI" id="CHEBI:83421"/>
        <dbReference type="ChEBI" id="CHEBI:456216"/>
    </reaction>
</comment>
<feature type="active site" evidence="14">
    <location>
        <position position="137"/>
    </location>
</feature>
<dbReference type="KEGG" id="shv:AAT16_02695"/>
<dbReference type="Pfam" id="PF02603">
    <property type="entry name" value="Hpr_kinase_N"/>
    <property type="match status" value="1"/>
</dbReference>
<organism evidence="18 20">
    <name type="scientific">Salinicoccus halodurans</name>
    <dbReference type="NCBI Taxonomy" id="407035"/>
    <lineage>
        <taxon>Bacteria</taxon>
        <taxon>Bacillati</taxon>
        <taxon>Bacillota</taxon>
        <taxon>Bacilli</taxon>
        <taxon>Bacillales</taxon>
        <taxon>Staphylococcaceae</taxon>
        <taxon>Salinicoccus</taxon>
    </lineage>
</organism>
<evidence type="ECO:0000313" key="19">
    <source>
        <dbReference type="Proteomes" id="UP000034029"/>
    </source>
</evidence>
<comment type="miscellaneous">
    <text evidence="14">Both phosphorylation and phosphorolysis are carried out by the same active site and suggest a common mechanism for both reactions.</text>
</comment>
<feature type="binding site" evidence="14">
    <location>
        <position position="159"/>
    </location>
    <ligand>
        <name>Mg(2+)</name>
        <dbReference type="ChEBI" id="CHEBI:18420"/>
    </ligand>
</feature>
<comment type="catalytic activity">
    <reaction evidence="13 14">
        <text>[HPr protein]-O-phospho-L-serine + phosphate + H(+) = [HPr protein]-L-serine + diphosphate</text>
        <dbReference type="Rhea" id="RHEA:46604"/>
        <dbReference type="Rhea" id="RHEA-COMP:11602"/>
        <dbReference type="Rhea" id="RHEA-COMP:11603"/>
        <dbReference type="ChEBI" id="CHEBI:15378"/>
        <dbReference type="ChEBI" id="CHEBI:29999"/>
        <dbReference type="ChEBI" id="CHEBI:33019"/>
        <dbReference type="ChEBI" id="CHEBI:43474"/>
        <dbReference type="ChEBI" id="CHEBI:83421"/>
    </reaction>
</comment>
<evidence type="ECO:0000256" key="5">
    <source>
        <dbReference type="ARBA" id="ARBA00022679"/>
    </source>
</evidence>
<dbReference type="Gene3D" id="3.40.1390.20">
    <property type="entry name" value="HprK N-terminal domain-like"/>
    <property type="match status" value="1"/>
</dbReference>
<dbReference type="InterPro" id="IPR003755">
    <property type="entry name" value="HPr(Ser)_kin/Pase"/>
</dbReference>
<dbReference type="Proteomes" id="UP000034029">
    <property type="component" value="Chromosome"/>
</dbReference>
<dbReference type="NCBIfam" id="TIGR00679">
    <property type="entry name" value="hpr-ser"/>
    <property type="match status" value="1"/>
</dbReference>
<evidence type="ECO:0000256" key="7">
    <source>
        <dbReference type="ARBA" id="ARBA00022741"/>
    </source>
</evidence>
<keyword evidence="7 14" id="KW-0547">Nucleotide-binding</keyword>
<feature type="domain" description="HPr kinase/phosphorylase C-terminal" evidence="16">
    <location>
        <begin position="129"/>
        <end position="297"/>
    </location>
</feature>
<comment type="cofactor">
    <cofactor evidence="2 14">
        <name>Mg(2+)</name>
        <dbReference type="ChEBI" id="CHEBI:18420"/>
    </cofactor>
</comment>
<evidence type="ECO:0000256" key="13">
    <source>
        <dbReference type="ARBA" id="ARBA00047657"/>
    </source>
</evidence>
<feature type="active site" evidence="14">
    <location>
        <position position="242"/>
    </location>
</feature>
<dbReference type="PANTHER" id="PTHR30305">
    <property type="entry name" value="PROTEIN YJDM-RELATED"/>
    <property type="match status" value="1"/>
</dbReference>
<name>A0A0F7HJH7_9STAP</name>
<comment type="domain">
    <text evidence="14">The Walker A ATP-binding motif also binds Pi and PPi.</text>
</comment>
<dbReference type="EC" id="2.7.11.-" evidence="14"/>
<feature type="domain" description="HPr(Ser) kinase/phosphorylase N-terminal" evidence="15">
    <location>
        <begin position="3"/>
        <end position="126"/>
    </location>
</feature>
<dbReference type="PANTHER" id="PTHR30305:SF1">
    <property type="entry name" value="HPR KINASE_PHOSPHORYLASE"/>
    <property type="match status" value="1"/>
</dbReference>
<dbReference type="Gene3D" id="3.40.50.300">
    <property type="entry name" value="P-loop containing nucleotide triphosphate hydrolases"/>
    <property type="match status" value="1"/>
</dbReference>
<dbReference type="SUPFAM" id="SSF53795">
    <property type="entry name" value="PEP carboxykinase-like"/>
    <property type="match status" value="1"/>
</dbReference>
<keyword evidence="19" id="KW-1185">Reference proteome</keyword>
<protein>
    <recommendedName>
        <fullName evidence="14">HPr kinase/phosphorylase</fullName>
        <shortName evidence="14">HPrK/P</shortName>
        <ecNumber evidence="14">2.7.11.-</ecNumber>
        <ecNumber evidence="14">2.7.4.-</ecNumber>
    </recommendedName>
    <alternativeName>
        <fullName evidence="14">HPr(Ser) kinase/phosphorylase</fullName>
    </alternativeName>
</protein>
<keyword evidence="11 14" id="KW-0511">Multifunctional enzyme</keyword>
<evidence type="ECO:0000256" key="1">
    <source>
        <dbReference type="ARBA" id="ARBA00001120"/>
    </source>
</evidence>
<dbReference type="HAMAP" id="MF_01249">
    <property type="entry name" value="HPr_kinase"/>
    <property type="match status" value="1"/>
</dbReference>
<dbReference type="GO" id="GO:0000155">
    <property type="term" value="F:phosphorelay sensor kinase activity"/>
    <property type="evidence" value="ECO:0007669"/>
    <property type="project" value="InterPro"/>
</dbReference>
<evidence type="ECO:0000256" key="14">
    <source>
        <dbReference type="HAMAP-Rule" id="MF_01249"/>
    </source>
</evidence>
<dbReference type="EMBL" id="CP011366">
    <property type="protein sequence ID" value="AKG73223.1"/>
    <property type="molecule type" value="Genomic_DNA"/>
</dbReference>
<dbReference type="FunFam" id="3.40.50.300:FF:000174">
    <property type="entry name" value="HPr kinase/phosphorylase"/>
    <property type="match status" value="1"/>
</dbReference>
<keyword evidence="6 14" id="KW-0479">Metal-binding</keyword>
<feature type="active site" description="Proton acceptor; for phosphorylation activity. Proton donor; for dephosphorylation activity" evidence="14">
    <location>
        <position position="176"/>
    </location>
</feature>
<dbReference type="InterPro" id="IPR011126">
    <property type="entry name" value="Hpr_kin/Pase_Hpr_N"/>
</dbReference>
<sequence length="312" mass="34633">MLTVEALVDKFDLTVKAGNDGLDNEIVNIDVSRPGLEVAGYFSHYSSDRVQVLGMSETSFFERMLTDEEREDRCKRLCRRETPCIIITRGLYAPLELIEACNLTHTPLLITEDSTTNFIGRVSNFLEKALAPETNMHGVLVDIYGIGVLITGESGVGKSETALELVKNGHRLVADDNVEIKQVSKNVLMGSAPSLIRNLLEIRGLGIINVMTLFGAGSILEEKRVMLNVNLEPWEANKTYERLGLDQKKIRILDTEIDQKTIPIRPGRSLAGIIEVAAMNHRMHYMGYNAAEEFNDRLNAQIMAGGGNNNDI</sequence>
<evidence type="ECO:0000256" key="11">
    <source>
        <dbReference type="ARBA" id="ARBA00023268"/>
    </source>
</evidence>
<evidence type="ECO:0000313" key="17">
    <source>
        <dbReference type="EMBL" id="AKG73223.1"/>
    </source>
</evidence>
<dbReference type="CDD" id="cd01918">
    <property type="entry name" value="HprK_C"/>
    <property type="match status" value="1"/>
</dbReference>
<feature type="binding site" evidence="14">
    <location>
        <position position="201"/>
    </location>
    <ligand>
        <name>Mg(2+)</name>
        <dbReference type="ChEBI" id="CHEBI:18420"/>
    </ligand>
</feature>
<dbReference type="EC" id="2.7.4.-" evidence="14"/>
<dbReference type="EMBL" id="FOTB01000004">
    <property type="protein sequence ID" value="SFK83779.1"/>
    <property type="molecule type" value="Genomic_DNA"/>
</dbReference>